<dbReference type="Pfam" id="PF04082">
    <property type="entry name" value="Fungal_trans"/>
    <property type="match status" value="1"/>
</dbReference>
<name>Q5BHF4_EMENI</name>
<dbReference type="GO" id="GO:0003677">
    <property type="term" value="F:DNA binding"/>
    <property type="evidence" value="ECO:0007669"/>
    <property type="project" value="UniProtKB-KW"/>
</dbReference>
<accession>C8VRF8</accession>
<keyword evidence="4" id="KW-0804">Transcription</keyword>
<dbReference type="InterPro" id="IPR001138">
    <property type="entry name" value="Zn2Cys6_DnaBD"/>
</dbReference>
<dbReference type="GO" id="GO:0000981">
    <property type="term" value="F:DNA-binding transcription factor activity, RNA polymerase II-specific"/>
    <property type="evidence" value="ECO:0007669"/>
    <property type="project" value="InterPro"/>
</dbReference>
<reference evidence="9" key="1">
    <citation type="journal article" date="2005" name="Nature">
        <title>Sequencing of Aspergillus nidulans and comparative analysis with A. fumigatus and A. oryzae.</title>
        <authorList>
            <person name="Galagan J.E."/>
            <person name="Calvo S.E."/>
            <person name="Cuomo C."/>
            <person name="Ma L.J."/>
            <person name="Wortman J.R."/>
            <person name="Batzoglou S."/>
            <person name="Lee S.I."/>
            <person name="Basturkmen M."/>
            <person name="Spevak C.C."/>
            <person name="Clutterbuck J."/>
            <person name="Kapitonov V."/>
            <person name="Jurka J."/>
            <person name="Scazzocchio C."/>
            <person name="Farman M."/>
            <person name="Butler J."/>
            <person name="Purcell S."/>
            <person name="Harris S."/>
            <person name="Braus G.H."/>
            <person name="Draht O."/>
            <person name="Busch S."/>
            <person name="D'Enfert C."/>
            <person name="Bouchier C."/>
            <person name="Goldman G.H."/>
            <person name="Bell-Pedersen D."/>
            <person name="Griffiths-Jones S."/>
            <person name="Doonan J.H."/>
            <person name="Yu J."/>
            <person name="Vienken K."/>
            <person name="Pain A."/>
            <person name="Freitag M."/>
            <person name="Selker E.U."/>
            <person name="Archer D.B."/>
            <person name="Penalva M.A."/>
            <person name="Oakley B.R."/>
            <person name="Momany M."/>
            <person name="Tanaka T."/>
            <person name="Kumagai T."/>
            <person name="Asai K."/>
            <person name="Machida M."/>
            <person name="Nierman W.C."/>
            <person name="Denning D.W."/>
            <person name="Caddick M."/>
            <person name="Hynes M."/>
            <person name="Paoletti M."/>
            <person name="Fischer R."/>
            <person name="Miller B."/>
            <person name="Dyer P."/>
            <person name="Sachs M.S."/>
            <person name="Osmani S.A."/>
            <person name="Birren B.W."/>
        </authorList>
    </citation>
    <scope>NUCLEOTIDE SEQUENCE [LARGE SCALE GENOMIC DNA]</scope>
    <source>
        <strain evidence="9">FGSC A4 / ATCC 38163 / CBS 112.46 / NRRL 194 / M139</strain>
    </source>
</reference>
<dbReference type="HOGENOM" id="CLU_007427_1_0_1"/>
<evidence type="ECO:0000256" key="2">
    <source>
        <dbReference type="ARBA" id="ARBA00023015"/>
    </source>
</evidence>
<dbReference type="VEuPathDB" id="FungiDB:AN0026"/>
<dbReference type="OrthoDB" id="39175at2759"/>
<evidence type="ECO:0000259" key="7">
    <source>
        <dbReference type="SMART" id="SM00906"/>
    </source>
</evidence>
<feature type="region of interest" description="Disordered" evidence="6">
    <location>
        <begin position="67"/>
        <end position="170"/>
    </location>
</feature>
<dbReference type="GO" id="GO:0008270">
    <property type="term" value="F:zinc ion binding"/>
    <property type="evidence" value="ECO:0007669"/>
    <property type="project" value="InterPro"/>
</dbReference>
<dbReference type="GeneID" id="2875802"/>
<keyword evidence="5" id="KW-0539">Nucleus</keyword>
<feature type="domain" description="Xylanolytic transcriptional activator regulatory" evidence="7">
    <location>
        <begin position="310"/>
        <end position="393"/>
    </location>
</feature>
<dbReference type="OMA" id="ITGWYCG"/>
<evidence type="ECO:0000313" key="9">
    <source>
        <dbReference type="Proteomes" id="UP000000560"/>
    </source>
</evidence>
<keyword evidence="2" id="KW-0805">Transcription regulation</keyword>
<dbReference type="EMBL" id="BN001308">
    <property type="protein sequence ID" value="CBF90350.1"/>
    <property type="molecule type" value="Genomic_DNA"/>
</dbReference>
<evidence type="ECO:0000256" key="5">
    <source>
        <dbReference type="ARBA" id="ARBA00023242"/>
    </source>
</evidence>
<evidence type="ECO:0000313" key="8">
    <source>
        <dbReference type="EMBL" id="CBF90350.1"/>
    </source>
</evidence>
<evidence type="ECO:0000256" key="3">
    <source>
        <dbReference type="ARBA" id="ARBA00023125"/>
    </source>
</evidence>
<keyword evidence="1" id="KW-0862">Zinc</keyword>
<dbReference type="AlphaFoldDB" id="Q5BHF4"/>
<reference evidence="9" key="2">
    <citation type="journal article" date="2009" name="Fungal Genet. Biol.">
        <title>The 2008 update of the Aspergillus nidulans genome annotation: a community effort.</title>
        <authorList>
            <person name="Wortman J.R."/>
            <person name="Gilsenan J.M."/>
            <person name="Joardar V."/>
            <person name="Deegan J."/>
            <person name="Clutterbuck J."/>
            <person name="Andersen M.R."/>
            <person name="Archer D."/>
            <person name="Bencina M."/>
            <person name="Braus G."/>
            <person name="Coutinho P."/>
            <person name="von Dohren H."/>
            <person name="Doonan J."/>
            <person name="Driessen A.J."/>
            <person name="Durek P."/>
            <person name="Espeso E."/>
            <person name="Fekete E."/>
            <person name="Flipphi M."/>
            <person name="Estrada C.G."/>
            <person name="Geysens S."/>
            <person name="Goldman G."/>
            <person name="de Groot P.W."/>
            <person name="Hansen K."/>
            <person name="Harris S.D."/>
            <person name="Heinekamp T."/>
            <person name="Helmstaedt K."/>
            <person name="Henrissat B."/>
            <person name="Hofmann G."/>
            <person name="Homan T."/>
            <person name="Horio T."/>
            <person name="Horiuchi H."/>
            <person name="James S."/>
            <person name="Jones M."/>
            <person name="Karaffa L."/>
            <person name="Karanyi Z."/>
            <person name="Kato M."/>
            <person name="Keller N."/>
            <person name="Kelly D.E."/>
            <person name="Kiel J.A."/>
            <person name="Kim J.M."/>
            <person name="van der Klei I.J."/>
            <person name="Klis F.M."/>
            <person name="Kovalchuk A."/>
            <person name="Krasevec N."/>
            <person name="Kubicek C.P."/>
            <person name="Liu B."/>
            <person name="Maccabe A."/>
            <person name="Meyer V."/>
            <person name="Mirabito P."/>
            <person name="Miskei M."/>
            <person name="Mos M."/>
            <person name="Mullins J."/>
            <person name="Nelson D.R."/>
            <person name="Nielsen J."/>
            <person name="Oakley B.R."/>
            <person name="Osmani S.A."/>
            <person name="Pakula T."/>
            <person name="Paszewski A."/>
            <person name="Paulsen I."/>
            <person name="Pilsyk S."/>
            <person name="Pocsi I."/>
            <person name="Punt P.J."/>
            <person name="Ram A.F."/>
            <person name="Ren Q."/>
            <person name="Robellet X."/>
            <person name="Robson G."/>
            <person name="Seiboth B."/>
            <person name="van Solingen P."/>
            <person name="Specht T."/>
            <person name="Sun J."/>
            <person name="Taheri-Talesh N."/>
            <person name="Takeshita N."/>
            <person name="Ussery D."/>
            <person name="vanKuyk P.A."/>
            <person name="Visser H."/>
            <person name="van de Vondervoort P.J."/>
            <person name="de Vries R.P."/>
            <person name="Walton J."/>
            <person name="Xiang X."/>
            <person name="Xiong Y."/>
            <person name="Zeng A.P."/>
            <person name="Brandt B.W."/>
            <person name="Cornell M.J."/>
            <person name="van den Hondel C.A."/>
            <person name="Visser J."/>
            <person name="Oliver S.G."/>
            <person name="Turner G."/>
        </authorList>
    </citation>
    <scope>GENOME REANNOTATION</scope>
    <source>
        <strain evidence="9">FGSC A4 / ATCC 38163 / CBS 112.46 / NRRL 194 / M139</strain>
    </source>
</reference>
<accession>Q5BHF4</accession>
<evidence type="ECO:0000256" key="6">
    <source>
        <dbReference type="SAM" id="MobiDB-lite"/>
    </source>
</evidence>
<protein>
    <submittedName>
        <fullName evidence="8">Zn(II)2Cys6 transcription factor (Eurofung)</fullName>
    </submittedName>
</protein>
<feature type="compositionally biased region" description="Polar residues" evidence="6">
    <location>
        <begin position="152"/>
        <end position="163"/>
    </location>
</feature>
<dbReference type="InterPro" id="IPR007219">
    <property type="entry name" value="XnlR_reg_dom"/>
</dbReference>
<dbReference type="CDD" id="cd00067">
    <property type="entry name" value="GAL4"/>
    <property type="match status" value="1"/>
</dbReference>
<dbReference type="CDD" id="cd12148">
    <property type="entry name" value="fungal_TF_MHR"/>
    <property type="match status" value="1"/>
</dbReference>
<keyword evidence="9" id="KW-1185">Reference proteome</keyword>
<dbReference type="InterPro" id="IPR052073">
    <property type="entry name" value="Amide_Lactam_Regulators"/>
</dbReference>
<dbReference type="PANTHER" id="PTHR47171">
    <property type="entry name" value="FARA-RELATED"/>
    <property type="match status" value="1"/>
</dbReference>
<gene>
    <name evidence="8" type="ORF">ANIA_00026</name>
</gene>
<evidence type="ECO:0000256" key="4">
    <source>
        <dbReference type="ARBA" id="ARBA00023163"/>
    </source>
</evidence>
<dbReference type="RefSeq" id="XP_657630.1">
    <property type="nucleotide sequence ID" value="XM_652538.1"/>
</dbReference>
<sequence length="703" mass="78442">MVLSAGAPWLQYTGQQQKRKRAELACTICHIAPSRQIRCDLQVRTGQGHANCSNCDTAGKECRMRPSKRFLRRARTPLTPPDSSDSARRSQRLQRPAAQETGSENRHDRAGTGLSLPQPDWLWDFDNPPPLLEETPAVQASSAPPPAVDPTNLDQENCSPVTSRTEDTETRGLSSRYYELEIEADARSQEQRLLAERPLMVRLLPSADLQQSFVETYLEYCNPWCPVLNRDQLNIDELSQSPLLVNALAVVGSHLRPPVMPHDGPAAYYERARQLFYNDAEPDVVRSLQAVSLFYWWSPRPPTVLHRHSSWWWTSVVIRHCQQLGVHQQPSFGPGPAASQHNHPTSRRSHLIRRRIWWTAFARERLTAICQNKPCTIDPEDCDIAEPTLDDFPDAMQDPTVRLQAEIFIYWVRLCGIIGRIAKYLSRPRANDSNAGAFPTHLATQLIDWVHSLPPHLTLPVHSNRTTSFNRDVHQLHLPYLAVIILLHLKQPHHTPLEAYQPAILAASCLARILRDILSRGSTQWLMAITGWYTSLAFIALLQACRVDGLAAAANEDLDILTLAVDQLRVMWPTANIFHRGFQRLRSDARGSGSGSAAGAEALLSLASGEQAPHLDTGTGTAAAASARGLGGGNNETAHGNPIDGIDWIDYFPFATAQTSGIAERLLVPQTDELQFSDAFPGTMMQFEDLFGNHNFSDLNLFM</sequence>
<evidence type="ECO:0000256" key="1">
    <source>
        <dbReference type="ARBA" id="ARBA00022833"/>
    </source>
</evidence>
<dbReference type="eggNOG" id="ENOG502QS2E">
    <property type="taxonomic scope" value="Eukaryota"/>
</dbReference>
<dbReference type="InParanoid" id="Q5BHF4"/>
<proteinExistence type="predicted"/>
<dbReference type="GO" id="GO:0045944">
    <property type="term" value="P:positive regulation of transcription by RNA polymerase II"/>
    <property type="evidence" value="ECO:0000318"/>
    <property type="project" value="GO_Central"/>
</dbReference>
<dbReference type="GO" id="GO:0006351">
    <property type="term" value="P:DNA-templated transcription"/>
    <property type="evidence" value="ECO:0007669"/>
    <property type="project" value="InterPro"/>
</dbReference>
<keyword evidence="3" id="KW-0238">DNA-binding</keyword>
<dbReference type="SMART" id="SM00906">
    <property type="entry name" value="Fungal_trans"/>
    <property type="match status" value="1"/>
</dbReference>
<dbReference type="GO" id="GO:0009062">
    <property type="term" value="P:fatty acid catabolic process"/>
    <property type="evidence" value="ECO:0000318"/>
    <property type="project" value="GO_Central"/>
</dbReference>
<dbReference type="PANTHER" id="PTHR47171:SF5">
    <property type="entry name" value="ZN(II)2CYS6 TRANSCRIPTION FACTOR (EUROFUNG)"/>
    <property type="match status" value="1"/>
</dbReference>
<dbReference type="KEGG" id="ani:ANIA_00026"/>
<dbReference type="Proteomes" id="UP000000560">
    <property type="component" value="Chromosome VIII"/>
</dbReference>
<organism evidence="8 9">
    <name type="scientific">Emericella nidulans (strain FGSC A4 / ATCC 38163 / CBS 112.46 / NRRL 194 / M139)</name>
    <name type="common">Aspergillus nidulans</name>
    <dbReference type="NCBI Taxonomy" id="227321"/>
    <lineage>
        <taxon>Eukaryota</taxon>
        <taxon>Fungi</taxon>
        <taxon>Dikarya</taxon>
        <taxon>Ascomycota</taxon>
        <taxon>Pezizomycotina</taxon>
        <taxon>Eurotiomycetes</taxon>
        <taxon>Eurotiomycetidae</taxon>
        <taxon>Eurotiales</taxon>
        <taxon>Aspergillaceae</taxon>
        <taxon>Aspergillus</taxon>
        <taxon>Aspergillus subgen. Nidulantes</taxon>
    </lineage>
</organism>